<feature type="compositionally biased region" description="Basic and acidic residues" evidence="10">
    <location>
        <begin position="181"/>
        <end position="196"/>
    </location>
</feature>
<feature type="compositionally biased region" description="Acidic residues" evidence="10">
    <location>
        <begin position="271"/>
        <end position="283"/>
    </location>
</feature>
<evidence type="ECO:0000256" key="5">
    <source>
        <dbReference type="ARBA" id="ARBA00023163"/>
    </source>
</evidence>
<dbReference type="PANTHER" id="PTHR46010">
    <property type="entry name" value="PROTEIN IWS1 HOMOLOG"/>
    <property type="match status" value="1"/>
</dbReference>
<feature type="compositionally biased region" description="Acidic residues" evidence="10">
    <location>
        <begin position="1"/>
        <end position="17"/>
    </location>
</feature>
<dbReference type="SUPFAM" id="SSF47676">
    <property type="entry name" value="Conserved domain common to transcription factors TFIIS, elongin A, CRSP70"/>
    <property type="match status" value="1"/>
</dbReference>
<comment type="caution">
    <text evidence="12">The sequence shown here is derived from an EMBL/GenBank/DDBJ whole genome shotgun (WGS) entry which is preliminary data.</text>
</comment>
<feature type="compositionally biased region" description="Polar residues" evidence="10">
    <location>
        <begin position="339"/>
        <end position="357"/>
    </location>
</feature>
<name>A0AAD9R5H1_ACRCE</name>
<keyword evidence="1" id="KW-0813">Transport</keyword>
<evidence type="ECO:0000256" key="6">
    <source>
        <dbReference type="ARBA" id="ARBA00023187"/>
    </source>
</evidence>
<dbReference type="InterPro" id="IPR017923">
    <property type="entry name" value="TFIIS_N"/>
</dbReference>
<evidence type="ECO:0000313" key="12">
    <source>
        <dbReference type="EMBL" id="KAK2573417.1"/>
    </source>
</evidence>
<keyword evidence="3" id="KW-0509">mRNA transport</keyword>
<dbReference type="PROSITE" id="PS51319">
    <property type="entry name" value="TFIIS_N"/>
    <property type="match status" value="1"/>
</dbReference>
<evidence type="ECO:0000256" key="9">
    <source>
        <dbReference type="PROSITE-ProRule" id="PRU00649"/>
    </source>
</evidence>
<dbReference type="AlphaFoldDB" id="A0AAD9R5H1"/>
<dbReference type="Pfam" id="PF08711">
    <property type="entry name" value="Med26"/>
    <property type="match status" value="1"/>
</dbReference>
<feature type="compositionally biased region" description="Basic and acidic residues" evidence="10">
    <location>
        <begin position="242"/>
        <end position="256"/>
    </location>
</feature>
<feature type="compositionally biased region" description="Basic and acidic residues" evidence="10">
    <location>
        <begin position="634"/>
        <end position="645"/>
    </location>
</feature>
<feature type="domain" description="TFIIS N-terminal" evidence="11">
    <location>
        <begin position="462"/>
        <end position="540"/>
    </location>
</feature>
<dbReference type="GO" id="GO:0008380">
    <property type="term" value="P:RNA splicing"/>
    <property type="evidence" value="ECO:0007669"/>
    <property type="project" value="UniProtKB-KW"/>
</dbReference>
<keyword evidence="13" id="KW-1185">Reference proteome</keyword>
<evidence type="ECO:0000256" key="2">
    <source>
        <dbReference type="ARBA" id="ARBA00022664"/>
    </source>
</evidence>
<evidence type="ECO:0000256" key="3">
    <source>
        <dbReference type="ARBA" id="ARBA00022816"/>
    </source>
</evidence>
<evidence type="ECO:0000256" key="1">
    <source>
        <dbReference type="ARBA" id="ARBA00022448"/>
    </source>
</evidence>
<feature type="region of interest" description="Disordered" evidence="10">
    <location>
        <begin position="235"/>
        <end position="368"/>
    </location>
</feature>
<sequence>MGDNVEDPLEDTDSENEALEKPPTPKIHHGDSPGAPGFSDISDNEQEETPVDEASIKHPEDSKESLSVNSSDTMGEIEKENTSKKRKDHHLQDSPLYDQEISPVSSTAEGVERDENNSEKTEKEASITEKESDSVASNTLTEITSKSVDNTQEPSGHNVEGKHEPSGVTEKSNICEPEGQTDEKSNDPEGANERRRTISSGAVTDDDLEMPISPLGLGLSGTESDIVDDILKSDVSNLLPDIRQETKERIPDYTEEKADDEEAKEEKNDGEGEDGSEPDEEAGEQLIADIFGASDEEEEFVGFGQEDIEVTKKKKGARDKKQQSASVGSEVDDEEAKSSQDNNLENMTVPKPTSNKAGDSDDDDDDVDDRSVFVSDFDLMIQKKKEMNRTFRRKRKNVDIINDSDDAIARMISQMKDAAEEDRLLNGAKQAATKKLKMLPNILKHLHKADLQMTFLDLGVLNVLKDWLNPLPDNSLPHLQIREGLLKVLAEFPPMDARALKMSGIGKAVMYLCRHPKETRENKKIAGKLINDWARPIFGVTSNFKSLSREEREERDYQNMSKKRRLSSVDSEGGKTPKSIDSALQNEKKAVRPGDKGFVIRARVPMPSNKDYVVRPQSAMDRVDFNKKPQKTMNRFEKQKRKFDDKKKLLNQGSQRAVGISLEGRKMAL</sequence>
<protein>
    <submittedName>
        <fullName evidence="12">Protein IWS1-like protein</fullName>
    </submittedName>
</protein>
<feature type="compositionally biased region" description="Basic and acidic residues" evidence="10">
    <location>
        <begin position="110"/>
        <end position="133"/>
    </location>
</feature>
<evidence type="ECO:0000256" key="10">
    <source>
        <dbReference type="SAM" id="MobiDB-lite"/>
    </source>
</evidence>
<evidence type="ECO:0000256" key="7">
    <source>
        <dbReference type="ARBA" id="ARBA00023242"/>
    </source>
</evidence>
<feature type="region of interest" description="Disordered" evidence="10">
    <location>
        <begin position="626"/>
        <end position="645"/>
    </location>
</feature>
<reference evidence="12" key="2">
    <citation type="journal article" date="2023" name="Science">
        <title>Genomic signatures of disease resistance in endangered staghorn corals.</title>
        <authorList>
            <person name="Vollmer S.V."/>
            <person name="Selwyn J.D."/>
            <person name="Despard B.A."/>
            <person name="Roesel C.L."/>
        </authorList>
    </citation>
    <scope>NUCLEOTIDE SEQUENCE</scope>
    <source>
        <strain evidence="12">K2</strain>
    </source>
</reference>
<evidence type="ECO:0000313" key="13">
    <source>
        <dbReference type="Proteomes" id="UP001249851"/>
    </source>
</evidence>
<evidence type="ECO:0000256" key="8">
    <source>
        <dbReference type="ARBA" id="ARBA00037992"/>
    </source>
</evidence>
<accession>A0AAD9R5H1</accession>
<feature type="compositionally biased region" description="Acidic residues" evidence="10">
    <location>
        <begin position="42"/>
        <end position="51"/>
    </location>
</feature>
<evidence type="ECO:0000259" key="11">
    <source>
        <dbReference type="PROSITE" id="PS51319"/>
    </source>
</evidence>
<dbReference type="EMBL" id="JARQWQ010000002">
    <property type="protein sequence ID" value="KAK2573417.1"/>
    <property type="molecule type" value="Genomic_DNA"/>
</dbReference>
<dbReference type="InterPro" id="IPR035441">
    <property type="entry name" value="TFIIS/LEDGF_dom_sf"/>
</dbReference>
<dbReference type="GO" id="GO:0016973">
    <property type="term" value="P:poly(A)+ mRNA export from nucleus"/>
    <property type="evidence" value="ECO:0007669"/>
    <property type="project" value="TreeGrafter"/>
</dbReference>
<proteinExistence type="inferred from homology"/>
<dbReference type="InterPro" id="IPR051037">
    <property type="entry name" value="RNAPII_TF_IWS1"/>
</dbReference>
<comment type="subcellular location">
    <subcellularLocation>
        <location evidence="9">Nucleus</location>
    </subcellularLocation>
</comment>
<dbReference type="PANTHER" id="PTHR46010:SF1">
    <property type="entry name" value="PROTEIN IWS1 HOMOLOG"/>
    <property type="match status" value="1"/>
</dbReference>
<keyword evidence="4" id="KW-0805">Transcription regulation</keyword>
<comment type="similarity">
    <text evidence="8">Belongs to the IWS1 family.</text>
</comment>
<organism evidence="12 13">
    <name type="scientific">Acropora cervicornis</name>
    <name type="common">Staghorn coral</name>
    <dbReference type="NCBI Taxonomy" id="6130"/>
    <lineage>
        <taxon>Eukaryota</taxon>
        <taxon>Metazoa</taxon>
        <taxon>Cnidaria</taxon>
        <taxon>Anthozoa</taxon>
        <taxon>Hexacorallia</taxon>
        <taxon>Scleractinia</taxon>
        <taxon>Astrocoeniina</taxon>
        <taxon>Acroporidae</taxon>
        <taxon>Acropora</taxon>
    </lineage>
</organism>
<keyword evidence="2" id="KW-0507">mRNA processing</keyword>
<dbReference type="GO" id="GO:0006397">
    <property type="term" value="P:mRNA processing"/>
    <property type="evidence" value="ECO:0007669"/>
    <property type="project" value="UniProtKB-KW"/>
</dbReference>
<dbReference type="GO" id="GO:0005634">
    <property type="term" value="C:nucleus"/>
    <property type="evidence" value="ECO:0007669"/>
    <property type="project" value="UniProtKB-SubCell"/>
</dbReference>
<dbReference type="Proteomes" id="UP001249851">
    <property type="component" value="Unassembled WGS sequence"/>
</dbReference>
<feature type="compositionally biased region" description="Polar residues" evidence="10">
    <location>
        <begin position="134"/>
        <end position="155"/>
    </location>
</feature>
<keyword evidence="6" id="KW-0508">mRNA splicing</keyword>
<feature type="region of interest" description="Disordered" evidence="10">
    <location>
        <begin position="1"/>
        <end position="222"/>
    </location>
</feature>
<gene>
    <name evidence="12" type="ORF">P5673_001067</name>
</gene>
<dbReference type="Gene3D" id="1.20.930.10">
    <property type="entry name" value="Conserved domain common to transcription factors TFIIS, elongin A, CRSP70"/>
    <property type="match status" value="1"/>
</dbReference>
<feature type="region of interest" description="Disordered" evidence="10">
    <location>
        <begin position="549"/>
        <end position="594"/>
    </location>
</feature>
<reference evidence="12" key="1">
    <citation type="journal article" date="2023" name="G3 (Bethesda)">
        <title>Whole genome assembly and annotation of the endangered Caribbean coral Acropora cervicornis.</title>
        <authorList>
            <person name="Selwyn J.D."/>
            <person name="Vollmer S.V."/>
        </authorList>
    </citation>
    <scope>NUCLEOTIDE SEQUENCE</scope>
    <source>
        <strain evidence="12">K2</strain>
    </source>
</reference>
<keyword evidence="5" id="KW-0804">Transcription</keyword>
<keyword evidence="7 9" id="KW-0539">Nucleus</keyword>
<feature type="compositionally biased region" description="Basic and acidic residues" evidence="10">
    <location>
        <begin position="54"/>
        <end position="64"/>
    </location>
</feature>
<dbReference type="FunFam" id="1.20.930.10:FF:000001">
    <property type="entry name" value="IWS1, SUPT6H interacting protein"/>
    <property type="match status" value="1"/>
</dbReference>
<evidence type="ECO:0000256" key="4">
    <source>
        <dbReference type="ARBA" id="ARBA00023015"/>
    </source>
</evidence>